<comment type="caution">
    <text evidence="1">Lacks conserved residue(s) required for the propagation of feature annotation.</text>
</comment>
<dbReference type="GO" id="GO:0046872">
    <property type="term" value="F:metal ion binding"/>
    <property type="evidence" value="ECO:0007669"/>
    <property type="project" value="UniProtKB-UniRule"/>
</dbReference>
<name>A0A3B4W8M6_SERLL</name>
<comment type="subcellular location">
    <subcellularLocation>
        <location evidence="1">Membrane</location>
        <topology evidence="1">Multi-pass membrane protein</topology>
    </subcellularLocation>
</comment>
<keyword evidence="4" id="KW-1185">Reference proteome</keyword>
<reference evidence="3" key="1">
    <citation type="submission" date="2025-08" db="UniProtKB">
        <authorList>
            <consortium name="Ensembl"/>
        </authorList>
    </citation>
    <scope>IDENTIFICATION</scope>
</reference>
<dbReference type="GO" id="GO:0016020">
    <property type="term" value="C:membrane"/>
    <property type="evidence" value="ECO:0007669"/>
    <property type="project" value="UniProtKB-SubCell"/>
</dbReference>
<dbReference type="InterPro" id="IPR047819">
    <property type="entry name" value="P5A-ATPase_N"/>
</dbReference>
<dbReference type="Ensembl" id="ENSSLDT00000000146.1">
    <property type="protein sequence ID" value="ENSSLDP00000000109.1"/>
    <property type="gene ID" value="ENSSLDG00000000162.1"/>
</dbReference>
<protein>
    <recommendedName>
        <fullName evidence="1">Cation-transporting ATPase</fullName>
        <ecNumber evidence="1">7.2.2.-</ecNumber>
    </recommendedName>
</protein>
<keyword evidence="1" id="KW-0547">Nucleotide-binding</keyword>
<dbReference type="Proteomes" id="UP000261360">
    <property type="component" value="Unplaced"/>
</dbReference>
<dbReference type="EC" id="7.2.2.-" evidence="1"/>
<evidence type="ECO:0000313" key="3">
    <source>
        <dbReference type="Ensembl" id="ENSSLDP00000000109.1"/>
    </source>
</evidence>
<dbReference type="AlphaFoldDB" id="A0A3B4W8M6"/>
<dbReference type="Pfam" id="PF12409">
    <property type="entry name" value="P5-ATPase"/>
    <property type="match status" value="1"/>
</dbReference>
<accession>A0A3B4W8M6</accession>
<keyword evidence="1" id="KW-0067">ATP-binding</keyword>
<keyword evidence="1" id="KW-1133">Transmembrane helix</keyword>
<keyword evidence="1" id="KW-0460">Magnesium</keyword>
<keyword evidence="1" id="KW-0472">Membrane</keyword>
<keyword evidence="1" id="KW-0812">Transmembrane</keyword>
<comment type="similarity">
    <text evidence="1">Belongs to the cation transport ATPase (P-type) (TC 3.A.3) family. Type V subfamily.</text>
</comment>
<proteinExistence type="inferred from homology"/>
<dbReference type="GO" id="GO:0019829">
    <property type="term" value="F:ATPase-coupled monoatomic cation transmembrane transporter activity"/>
    <property type="evidence" value="ECO:0007669"/>
    <property type="project" value="UniProtKB-UniRule"/>
</dbReference>
<dbReference type="STRING" id="1841481.ENSSLDP00000000109"/>
<dbReference type="GeneTree" id="ENSGT00940000177426"/>
<sequence>FCSMEKEDLKVLNKGEEEEMELQGYRLCRWRLALVGLGVLCTGGFLLLVLYWMPEWCVKSTCTRTTARDAEVVLMRSTVGSK</sequence>
<evidence type="ECO:0000259" key="2">
    <source>
        <dbReference type="Pfam" id="PF12409"/>
    </source>
</evidence>
<organism evidence="3 4">
    <name type="scientific">Seriola lalandi dorsalis</name>
    <dbReference type="NCBI Taxonomy" id="1841481"/>
    <lineage>
        <taxon>Eukaryota</taxon>
        <taxon>Metazoa</taxon>
        <taxon>Chordata</taxon>
        <taxon>Craniata</taxon>
        <taxon>Vertebrata</taxon>
        <taxon>Euteleostomi</taxon>
        <taxon>Actinopterygii</taxon>
        <taxon>Neopterygii</taxon>
        <taxon>Teleostei</taxon>
        <taxon>Neoteleostei</taxon>
        <taxon>Acanthomorphata</taxon>
        <taxon>Carangaria</taxon>
        <taxon>Carangiformes</taxon>
        <taxon>Carangidae</taxon>
        <taxon>Seriola</taxon>
    </lineage>
</organism>
<reference evidence="3" key="2">
    <citation type="submission" date="2025-09" db="UniProtKB">
        <authorList>
            <consortium name="Ensembl"/>
        </authorList>
    </citation>
    <scope>IDENTIFICATION</scope>
</reference>
<comment type="catalytic activity">
    <reaction evidence="1">
        <text>ATP + H2O = ADP + phosphate + H(+)</text>
        <dbReference type="Rhea" id="RHEA:13065"/>
        <dbReference type="ChEBI" id="CHEBI:15377"/>
        <dbReference type="ChEBI" id="CHEBI:15378"/>
        <dbReference type="ChEBI" id="CHEBI:30616"/>
        <dbReference type="ChEBI" id="CHEBI:43474"/>
        <dbReference type="ChEBI" id="CHEBI:456216"/>
    </reaction>
</comment>
<keyword evidence="1" id="KW-1278">Translocase</keyword>
<evidence type="ECO:0000313" key="4">
    <source>
        <dbReference type="Proteomes" id="UP000261360"/>
    </source>
</evidence>
<evidence type="ECO:0000256" key="1">
    <source>
        <dbReference type="RuleBase" id="RU362082"/>
    </source>
</evidence>
<feature type="domain" description="P5B-type ATPase N-terminal" evidence="2">
    <location>
        <begin position="16"/>
        <end position="80"/>
    </location>
</feature>
<keyword evidence="1" id="KW-0479">Metal-binding</keyword>
<feature type="transmembrane region" description="Helical" evidence="1">
    <location>
        <begin position="32"/>
        <end position="53"/>
    </location>
</feature>
<dbReference type="GO" id="GO:0005524">
    <property type="term" value="F:ATP binding"/>
    <property type="evidence" value="ECO:0007669"/>
    <property type="project" value="UniProtKB-UniRule"/>
</dbReference>